<reference evidence="1 2" key="2">
    <citation type="submission" date="2017-10" db="EMBL/GenBank/DDBJ databases">
        <title>Extensive intraspecific genome diversity in a model arbuscular mycorrhizal fungus.</title>
        <authorList>
            <person name="Chen E.C.H."/>
            <person name="Morin E."/>
            <person name="Baudet D."/>
            <person name="Noel J."/>
            <person name="Ndikumana S."/>
            <person name="Charron P."/>
            <person name="St-Onge C."/>
            <person name="Giorgi J."/>
            <person name="Grigoriev I.V."/>
            <person name="Roux C."/>
            <person name="Martin F.M."/>
            <person name="Corradi N."/>
        </authorList>
    </citation>
    <scope>NUCLEOTIDE SEQUENCE [LARGE SCALE GENOMIC DNA]</scope>
    <source>
        <strain evidence="1 2">C2</strain>
    </source>
</reference>
<evidence type="ECO:0000313" key="2">
    <source>
        <dbReference type="Proteomes" id="UP000233469"/>
    </source>
</evidence>
<comment type="caution">
    <text evidence="1">The sequence shown here is derived from an EMBL/GenBank/DDBJ whole genome shotgun (WGS) entry which is preliminary data.</text>
</comment>
<gene>
    <name evidence="1" type="ORF">RhiirC2_794290</name>
</gene>
<organism evidence="1 2">
    <name type="scientific">Rhizophagus irregularis</name>
    <dbReference type="NCBI Taxonomy" id="588596"/>
    <lineage>
        <taxon>Eukaryota</taxon>
        <taxon>Fungi</taxon>
        <taxon>Fungi incertae sedis</taxon>
        <taxon>Mucoromycota</taxon>
        <taxon>Glomeromycotina</taxon>
        <taxon>Glomeromycetes</taxon>
        <taxon>Glomerales</taxon>
        <taxon>Glomeraceae</taxon>
        <taxon>Rhizophagus</taxon>
    </lineage>
</organism>
<dbReference type="Proteomes" id="UP000233469">
    <property type="component" value="Unassembled WGS sequence"/>
</dbReference>
<dbReference type="VEuPathDB" id="FungiDB:FUN_021025"/>
<accession>A0A2N1MDT4</accession>
<protein>
    <submittedName>
        <fullName evidence="1">Uncharacterized protein</fullName>
    </submittedName>
</protein>
<sequence length="113" mass="13303">MEFIKLFTFSVNGSVKGSFLRSFTEITDKIFYREADIAEKKSKSRIYQHQLESRSHASTRLTSLSNHYHNHITRHHEEYTKASGDCKLQKKLCQELNQFTQQFPGIIFHHIVT</sequence>
<name>A0A2N1MDT4_9GLOM</name>
<dbReference type="EMBL" id="LLXL01002863">
    <property type="protein sequence ID" value="PKK59806.1"/>
    <property type="molecule type" value="Genomic_DNA"/>
</dbReference>
<evidence type="ECO:0000313" key="1">
    <source>
        <dbReference type="EMBL" id="PKK59806.1"/>
    </source>
</evidence>
<proteinExistence type="predicted"/>
<reference evidence="1 2" key="1">
    <citation type="submission" date="2016-04" db="EMBL/GenBank/DDBJ databases">
        <title>Genome analyses suggest a sexual origin of heterokaryosis in a supposedly ancient asexual fungus.</title>
        <authorList>
            <person name="Ropars J."/>
            <person name="Sedzielewska K."/>
            <person name="Noel J."/>
            <person name="Charron P."/>
            <person name="Farinelli L."/>
            <person name="Marton T."/>
            <person name="Kruger M."/>
            <person name="Pelin A."/>
            <person name="Brachmann A."/>
            <person name="Corradi N."/>
        </authorList>
    </citation>
    <scope>NUCLEOTIDE SEQUENCE [LARGE SCALE GENOMIC DNA]</scope>
    <source>
        <strain evidence="1 2">C2</strain>
    </source>
</reference>
<dbReference type="AlphaFoldDB" id="A0A2N1MDT4"/>